<gene>
    <name evidence="1" type="ORF">BWR18_09065</name>
</gene>
<dbReference type="STRING" id="299262.BWR18_09065"/>
<name>A0A1P8MUT0_9RHOB</name>
<protein>
    <submittedName>
        <fullName evidence="1">Uncharacterized protein</fullName>
    </submittedName>
</protein>
<dbReference type="RefSeq" id="WP_076627675.1">
    <property type="nucleotide sequence ID" value="NZ_CP019312.1"/>
</dbReference>
<sequence length="143" mass="15611">MTPYRFETTGRNRRTLIALTLVWALILGAIALVDASPILMGLIALCTAPALYDLMSGRVSGLTLGPEGLGWFAGRRTGDVAWSKIDHIRLDTRLDFSVRASVVLVSGRKLRVPLEATPPADTFEKVLTDRGVSVKRHHFSLLG</sequence>
<proteinExistence type="predicted"/>
<accession>A0A1P8MUT0</accession>
<dbReference type="KEGG" id="tom:BWR18_09065"/>
<evidence type="ECO:0000313" key="2">
    <source>
        <dbReference type="Proteomes" id="UP000186336"/>
    </source>
</evidence>
<dbReference type="AlphaFoldDB" id="A0A1P8MUT0"/>
<organism evidence="1 2">
    <name type="scientific">Tateyamaria omphalii</name>
    <dbReference type="NCBI Taxonomy" id="299262"/>
    <lineage>
        <taxon>Bacteria</taxon>
        <taxon>Pseudomonadati</taxon>
        <taxon>Pseudomonadota</taxon>
        <taxon>Alphaproteobacteria</taxon>
        <taxon>Rhodobacterales</taxon>
        <taxon>Roseobacteraceae</taxon>
        <taxon>Tateyamaria</taxon>
    </lineage>
</organism>
<dbReference type="EMBL" id="CP019312">
    <property type="protein sequence ID" value="APX11815.1"/>
    <property type="molecule type" value="Genomic_DNA"/>
</dbReference>
<dbReference type="Proteomes" id="UP000186336">
    <property type="component" value="Chromosome"/>
</dbReference>
<keyword evidence="2" id="KW-1185">Reference proteome</keyword>
<reference evidence="1 2" key="1">
    <citation type="submission" date="2017-01" db="EMBL/GenBank/DDBJ databases">
        <title>Complete genome of Tateyamaria omphalii DOK1-4 isolated from seawater in Dokdo.</title>
        <authorList>
            <person name="Kim J.H."/>
            <person name="Chi W.-J."/>
        </authorList>
    </citation>
    <scope>NUCLEOTIDE SEQUENCE [LARGE SCALE GENOMIC DNA]</scope>
    <source>
        <strain evidence="1 2">DOK1-4</strain>
    </source>
</reference>
<evidence type="ECO:0000313" key="1">
    <source>
        <dbReference type="EMBL" id="APX11815.1"/>
    </source>
</evidence>